<dbReference type="AlphaFoldDB" id="A0A7J5Y4U9"/>
<dbReference type="GO" id="GO:0016192">
    <property type="term" value="P:vesicle-mediated transport"/>
    <property type="evidence" value="ECO:0007669"/>
    <property type="project" value="InterPro"/>
</dbReference>
<name>A0A7J5Y4U9_DISMA</name>
<evidence type="ECO:0000256" key="5">
    <source>
        <dbReference type="SAM" id="MobiDB-lite"/>
    </source>
</evidence>
<keyword evidence="4" id="KW-0862">Zinc</keyword>
<feature type="region of interest" description="Disordered" evidence="5">
    <location>
        <begin position="74"/>
        <end position="170"/>
    </location>
</feature>
<feature type="domain" description="C2H2-type" evidence="7">
    <location>
        <begin position="329"/>
        <end position="357"/>
    </location>
</feature>
<dbReference type="GO" id="GO:0071787">
    <property type="term" value="P:endoplasmic reticulum tubular network formation"/>
    <property type="evidence" value="ECO:0007669"/>
    <property type="project" value="InterPro"/>
</dbReference>
<feature type="region of interest" description="Disordered" evidence="5">
    <location>
        <begin position="696"/>
        <end position="721"/>
    </location>
</feature>
<dbReference type="PANTHER" id="PTHR14543:SF1">
    <property type="entry name" value="PROTRUDIN"/>
    <property type="match status" value="1"/>
</dbReference>
<evidence type="ECO:0000256" key="3">
    <source>
        <dbReference type="ARBA" id="ARBA00023136"/>
    </source>
</evidence>
<dbReference type="GO" id="GO:0071782">
    <property type="term" value="C:endoplasmic reticulum tubular network"/>
    <property type="evidence" value="ECO:0007669"/>
    <property type="project" value="TreeGrafter"/>
</dbReference>
<feature type="compositionally biased region" description="Polar residues" evidence="5">
    <location>
        <begin position="385"/>
        <end position="395"/>
    </location>
</feature>
<gene>
    <name evidence="8" type="ORF">F7725_016119</name>
</gene>
<dbReference type="InterPro" id="IPR042405">
    <property type="entry name" value="Protrudin"/>
</dbReference>
<evidence type="ECO:0000313" key="9">
    <source>
        <dbReference type="Proteomes" id="UP000518266"/>
    </source>
</evidence>
<dbReference type="GO" id="GO:0008270">
    <property type="term" value="F:zinc ion binding"/>
    <property type="evidence" value="ECO:0007669"/>
    <property type="project" value="UniProtKB-KW"/>
</dbReference>
<evidence type="ECO:0000256" key="2">
    <source>
        <dbReference type="ARBA" id="ARBA00022753"/>
    </source>
</evidence>
<feature type="compositionally biased region" description="Basic and acidic residues" evidence="5">
    <location>
        <begin position="74"/>
        <end position="83"/>
    </location>
</feature>
<dbReference type="OrthoDB" id="5975347at2759"/>
<sequence length="721" mass="79346">MKPQLAGAKKRLKATGSEAALSLQQELVAAIHGAFEVAVEIAVREVTKLVSEATGDAYAEIQRENDSLKQRLQRAEAKLEERGGSSPRTKQHLNATSRTDQPPHLKCNQKSSNPNVDIVFSGTGVKGHAPVVGQTHSRVHQLPDPQSTHEEQRSGDSNTQHVSEAASERADDGGAVACLLAFTEEVSDEISRLVRVESINQPCREQTAHYSPLFPSVDEESSLDNVTIKQEILEEGEDDSAFCLDSMKVEDFSPDCMSAIQAEMLVECKPEVLEGQIDESNAPLSCTRLAQVTKHLPSGRTSSHPRSPPQGYVHRRNSRNLGHSVTNLYACKSCGQSFPLPSLLRRHHSQCQQRLQHCYPPVNVHAGGQAAVMNGEEIPSSGLKMSTMQGVSQDPSRGAGEGGEMAHTLSKETPGSPDASELGSPRCTQNFDLLNMVDRCGGRASDSELHKMRYHAVHRRDLQTVHLTKQEAMLEVKDLLKHLDDMLSSACLSAETFYRVLYWDDHTTSSRFYGAMLVLACLLYVAPLGWVFAGLNSATFLWNRDFCRVLLDLKKLLHMGQASEGKCEEQEHGHLLDQTPTPTSPEDLSPGSVEEAEEAEPDDEFKDAIEEDDDGPLGAPEYDTISENGLLSRNEPIRSKVSKLTEKLRKRYPTTCTGNCSSCNAVFSVLKKRLQRPRERLCLFVLPVIPLSSSYNEMSPSGRLEAKHCSTPEPSSKLLKP</sequence>
<dbReference type="GO" id="GO:0010008">
    <property type="term" value="C:endosome membrane"/>
    <property type="evidence" value="ECO:0007669"/>
    <property type="project" value="UniProtKB-SubCell"/>
</dbReference>
<dbReference type="Proteomes" id="UP000518266">
    <property type="component" value="Unassembled WGS sequence"/>
</dbReference>
<dbReference type="PANTHER" id="PTHR14543">
    <property type="entry name" value="PROTRUDIN"/>
    <property type="match status" value="1"/>
</dbReference>
<keyword evidence="9" id="KW-1185">Reference proteome</keyword>
<keyword evidence="2" id="KW-0967">Endosome</keyword>
<feature type="compositionally biased region" description="Polar residues" evidence="5">
    <location>
        <begin position="86"/>
        <end position="100"/>
    </location>
</feature>
<accession>A0A7J5Y4U9</accession>
<organism evidence="8 9">
    <name type="scientific">Dissostichus mawsoni</name>
    <name type="common">Antarctic cod</name>
    <dbReference type="NCBI Taxonomy" id="36200"/>
    <lineage>
        <taxon>Eukaryota</taxon>
        <taxon>Metazoa</taxon>
        <taxon>Chordata</taxon>
        <taxon>Craniata</taxon>
        <taxon>Vertebrata</taxon>
        <taxon>Euteleostomi</taxon>
        <taxon>Actinopterygii</taxon>
        <taxon>Neopterygii</taxon>
        <taxon>Teleostei</taxon>
        <taxon>Neoteleostei</taxon>
        <taxon>Acanthomorphata</taxon>
        <taxon>Eupercaria</taxon>
        <taxon>Perciformes</taxon>
        <taxon>Notothenioidei</taxon>
        <taxon>Nototheniidae</taxon>
        <taxon>Dissostichus</taxon>
    </lineage>
</organism>
<reference evidence="8 9" key="1">
    <citation type="submission" date="2020-03" db="EMBL/GenBank/DDBJ databases">
        <title>Dissostichus mawsoni Genome sequencing and assembly.</title>
        <authorList>
            <person name="Park H."/>
        </authorList>
    </citation>
    <scope>NUCLEOTIDE SEQUENCE [LARGE SCALE GENOMIC DNA]</scope>
    <source>
        <strain evidence="8">DM0001</strain>
        <tissue evidence="8">Muscle</tissue>
    </source>
</reference>
<dbReference type="EMBL" id="JAAKFY010000017">
    <property type="protein sequence ID" value="KAF3844071.1"/>
    <property type="molecule type" value="Genomic_DNA"/>
</dbReference>
<feature type="transmembrane region" description="Helical" evidence="6">
    <location>
        <begin position="512"/>
        <end position="535"/>
    </location>
</feature>
<comment type="subcellular location">
    <subcellularLocation>
        <location evidence="1">Endosome membrane</location>
    </subcellularLocation>
</comment>
<dbReference type="PROSITE" id="PS50157">
    <property type="entry name" value="ZINC_FINGER_C2H2_2"/>
    <property type="match status" value="1"/>
</dbReference>
<dbReference type="InterPro" id="IPR013087">
    <property type="entry name" value="Znf_C2H2_type"/>
</dbReference>
<dbReference type="GO" id="GO:0031175">
    <property type="term" value="P:neuron projection development"/>
    <property type="evidence" value="ECO:0007669"/>
    <property type="project" value="TreeGrafter"/>
</dbReference>
<feature type="region of interest" description="Disordered" evidence="5">
    <location>
        <begin position="385"/>
        <end position="424"/>
    </location>
</feature>
<evidence type="ECO:0000259" key="7">
    <source>
        <dbReference type="PROSITE" id="PS50157"/>
    </source>
</evidence>
<dbReference type="GO" id="GO:0045773">
    <property type="term" value="P:positive regulation of axon extension"/>
    <property type="evidence" value="ECO:0007669"/>
    <property type="project" value="TreeGrafter"/>
</dbReference>
<dbReference type="GO" id="GO:0048011">
    <property type="term" value="P:neurotrophin TRK receptor signaling pathway"/>
    <property type="evidence" value="ECO:0007669"/>
    <property type="project" value="TreeGrafter"/>
</dbReference>
<evidence type="ECO:0000313" key="8">
    <source>
        <dbReference type="EMBL" id="KAF3844071.1"/>
    </source>
</evidence>
<comment type="caution">
    <text evidence="8">The sequence shown here is derived from an EMBL/GenBank/DDBJ whole genome shotgun (WGS) entry which is preliminary data.</text>
</comment>
<feature type="region of interest" description="Disordered" evidence="5">
    <location>
        <begin position="295"/>
        <end position="317"/>
    </location>
</feature>
<keyword evidence="3 6" id="KW-0472">Membrane</keyword>
<evidence type="ECO:0000256" key="6">
    <source>
        <dbReference type="SAM" id="Phobius"/>
    </source>
</evidence>
<evidence type="ECO:0000256" key="4">
    <source>
        <dbReference type="PROSITE-ProRule" id="PRU00042"/>
    </source>
</evidence>
<dbReference type="GO" id="GO:0072659">
    <property type="term" value="P:protein localization to plasma membrane"/>
    <property type="evidence" value="ECO:0007669"/>
    <property type="project" value="InterPro"/>
</dbReference>
<dbReference type="GO" id="GO:0032584">
    <property type="term" value="C:growth cone membrane"/>
    <property type="evidence" value="ECO:0007669"/>
    <property type="project" value="TreeGrafter"/>
</dbReference>
<keyword evidence="6" id="KW-0812">Transmembrane</keyword>
<keyword evidence="4" id="KW-0863">Zinc-finger</keyword>
<protein>
    <recommendedName>
        <fullName evidence="7">C2H2-type domain-containing protein</fullName>
    </recommendedName>
</protein>
<keyword evidence="6" id="KW-1133">Transmembrane helix</keyword>
<proteinExistence type="predicted"/>
<feature type="region of interest" description="Disordered" evidence="5">
    <location>
        <begin position="567"/>
        <end position="630"/>
    </location>
</feature>
<evidence type="ECO:0000256" key="1">
    <source>
        <dbReference type="ARBA" id="ARBA00004608"/>
    </source>
</evidence>
<feature type="compositionally biased region" description="Acidic residues" evidence="5">
    <location>
        <begin position="594"/>
        <end position="615"/>
    </location>
</feature>
<keyword evidence="4" id="KW-0479">Metal-binding</keyword>